<dbReference type="EMBL" id="CAJEWN010000573">
    <property type="protein sequence ID" value="CAD2186124.1"/>
    <property type="molecule type" value="Genomic_DNA"/>
</dbReference>
<sequence>MEANFNFNNRCCIALCLAKQSDISLSQVKSQLLGQLSNGIENIPFNHNVRSALLSTGIYLLYSYGKHVEPLSKFLSDSLLLFPQLRWYDDAEIDKTNKITIHEQFTFCFNTILADLAAHFPHVRDIIINSQIELLEQLTTKITHFNERGQS</sequence>
<reference evidence="1 2" key="1">
    <citation type="submission" date="2020-08" db="EMBL/GenBank/DDBJ databases">
        <authorList>
            <person name="Koutsovoulos G."/>
            <person name="Danchin GJ E."/>
        </authorList>
    </citation>
    <scope>NUCLEOTIDE SEQUENCE [LARGE SCALE GENOMIC DNA]</scope>
</reference>
<protein>
    <submittedName>
        <fullName evidence="1">Uncharacterized protein</fullName>
    </submittedName>
</protein>
<evidence type="ECO:0000313" key="2">
    <source>
        <dbReference type="Proteomes" id="UP000580250"/>
    </source>
</evidence>
<proteinExistence type="predicted"/>
<dbReference type="AlphaFoldDB" id="A0A6V7WGL5"/>
<gene>
    <name evidence="1" type="ORF">MENT_LOCUS38593</name>
</gene>
<dbReference type="Proteomes" id="UP000580250">
    <property type="component" value="Unassembled WGS sequence"/>
</dbReference>
<evidence type="ECO:0000313" key="1">
    <source>
        <dbReference type="EMBL" id="CAD2186124.1"/>
    </source>
</evidence>
<accession>A0A6V7WGL5</accession>
<dbReference type="OrthoDB" id="10264149at2759"/>
<name>A0A6V7WGL5_MELEN</name>
<comment type="caution">
    <text evidence="1">The sequence shown here is derived from an EMBL/GenBank/DDBJ whole genome shotgun (WGS) entry which is preliminary data.</text>
</comment>
<organism evidence="1 2">
    <name type="scientific">Meloidogyne enterolobii</name>
    <name type="common">Root-knot nematode worm</name>
    <name type="synonym">Meloidogyne mayaguensis</name>
    <dbReference type="NCBI Taxonomy" id="390850"/>
    <lineage>
        <taxon>Eukaryota</taxon>
        <taxon>Metazoa</taxon>
        <taxon>Ecdysozoa</taxon>
        <taxon>Nematoda</taxon>
        <taxon>Chromadorea</taxon>
        <taxon>Rhabditida</taxon>
        <taxon>Tylenchina</taxon>
        <taxon>Tylenchomorpha</taxon>
        <taxon>Tylenchoidea</taxon>
        <taxon>Meloidogynidae</taxon>
        <taxon>Meloidogyninae</taxon>
        <taxon>Meloidogyne</taxon>
    </lineage>
</organism>